<keyword evidence="8" id="KW-1133">Transmembrane helix</keyword>
<dbReference type="SUPFAM" id="SSF48452">
    <property type="entry name" value="TPR-like"/>
    <property type="match status" value="2"/>
</dbReference>
<feature type="repeat" description="TPR" evidence="7">
    <location>
        <begin position="208"/>
        <end position="241"/>
    </location>
</feature>
<dbReference type="InterPro" id="IPR004358">
    <property type="entry name" value="Sig_transdc_His_kin-like_C"/>
</dbReference>
<evidence type="ECO:0000256" key="3">
    <source>
        <dbReference type="ARBA" id="ARBA00022553"/>
    </source>
</evidence>
<dbReference type="SMART" id="SM00028">
    <property type="entry name" value="TPR"/>
    <property type="match status" value="6"/>
</dbReference>
<dbReference type="PANTHER" id="PTHR43711:SF31">
    <property type="entry name" value="HISTIDINE KINASE"/>
    <property type="match status" value="1"/>
</dbReference>
<dbReference type="EMBL" id="AMGM01000008">
    <property type="protein sequence ID" value="EKB50481.1"/>
    <property type="molecule type" value="Genomic_DNA"/>
</dbReference>
<dbReference type="GO" id="GO:0000155">
    <property type="term" value="F:phosphorelay sensor kinase activity"/>
    <property type="evidence" value="ECO:0007669"/>
    <property type="project" value="InterPro"/>
</dbReference>
<feature type="repeat" description="TPR" evidence="7">
    <location>
        <begin position="248"/>
        <end position="281"/>
    </location>
</feature>
<dbReference type="AlphaFoldDB" id="K1L6T8"/>
<dbReference type="InterPro" id="IPR036890">
    <property type="entry name" value="HATPase_C_sf"/>
</dbReference>
<dbReference type="InterPro" id="IPR050736">
    <property type="entry name" value="Sensor_HK_Regulatory"/>
</dbReference>
<feature type="domain" description="Histidine kinase" evidence="9">
    <location>
        <begin position="499"/>
        <end position="715"/>
    </location>
</feature>
<feature type="transmembrane region" description="Helical" evidence="8">
    <location>
        <begin position="450"/>
        <end position="469"/>
    </location>
</feature>
<gene>
    <name evidence="10" type="primary">sasA</name>
    <name evidence="10" type="ORF">B879_00863</name>
</gene>
<dbReference type="PANTHER" id="PTHR43711">
    <property type="entry name" value="TWO-COMPONENT HISTIDINE KINASE"/>
    <property type="match status" value="1"/>
</dbReference>
<dbReference type="InterPro" id="IPR011990">
    <property type="entry name" value="TPR-like_helical_dom_sf"/>
</dbReference>
<evidence type="ECO:0000256" key="7">
    <source>
        <dbReference type="PROSITE-ProRule" id="PRU00339"/>
    </source>
</evidence>
<dbReference type="InterPro" id="IPR003594">
    <property type="entry name" value="HATPase_dom"/>
</dbReference>
<keyword evidence="5 10" id="KW-0418">Kinase</keyword>
<proteinExistence type="predicted"/>
<dbReference type="Gene3D" id="1.10.287.130">
    <property type="match status" value="1"/>
</dbReference>
<protein>
    <recommendedName>
        <fullName evidence="2">histidine kinase</fullName>
        <ecNumber evidence="2">2.7.13.3</ecNumber>
    </recommendedName>
</protein>
<evidence type="ECO:0000256" key="6">
    <source>
        <dbReference type="ARBA" id="ARBA00023012"/>
    </source>
</evidence>
<dbReference type="Proteomes" id="UP000004478">
    <property type="component" value="Unassembled WGS sequence"/>
</dbReference>
<reference evidence="10 11" key="1">
    <citation type="journal article" date="2012" name="J. Bacteriol.">
        <title>Draft Genome Sequence of Cecembia lonarensis Strain LW9T, Isolated from Lonar Lake, a Haloalkaline Lake in India.</title>
        <authorList>
            <person name="Shivaji S."/>
            <person name="Ara S."/>
            <person name="Singh A."/>
            <person name="Pinnaka A.K."/>
        </authorList>
    </citation>
    <scope>NUCLEOTIDE SEQUENCE [LARGE SCALE GENOMIC DNA]</scope>
    <source>
        <strain evidence="10 11">LW9</strain>
    </source>
</reference>
<keyword evidence="11" id="KW-1185">Reference proteome</keyword>
<dbReference type="SUPFAM" id="SSF55874">
    <property type="entry name" value="ATPase domain of HSP90 chaperone/DNA topoisomerase II/histidine kinase"/>
    <property type="match status" value="1"/>
</dbReference>
<evidence type="ECO:0000256" key="2">
    <source>
        <dbReference type="ARBA" id="ARBA00012438"/>
    </source>
</evidence>
<dbReference type="InterPro" id="IPR005467">
    <property type="entry name" value="His_kinase_dom"/>
</dbReference>
<dbReference type="SUPFAM" id="SSF47384">
    <property type="entry name" value="Homodimeric domain of signal transducing histidine kinase"/>
    <property type="match status" value="1"/>
</dbReference>
<keyword evidence="6" id="KW-0902">Two-component regulatory system</keyword>
<feature type="repeat" description="TPR" evidence="7">
    <location>
        <begin position="128"/>
        <end position="161"/>
    </location>
</feature>
<dbReference type="PRINTS" id="PR00344">
    <property type="entry name" value="BCTRLSENSOR"/>
</dbReference>
<evidence type="ECO:0000256" key="1">
    <source>
        <dbReference type="ARBA" id="ARBA00000085"/>
    </source>
</evidence>
<dbReference type="EC" id="2.7.13.3" evidence="2"/>
<keyword evidence="7" id="KW-0802">TPR repeat</keyword>
<keyword evidence="4 10" id="KW-0808">Transferase</keyword>
<sequence>MMPQKTIFHLFFLFLLLPQFLVMGKTDSLIRALDNLNAQSPKDLEKIAELQFEIAMIFYQDRDFSSSLQYHQEAGDNFWTTKNYTKFGECLHNLGNISYFLGESDKAIAYYSKAITQREKINDTKGLATSLNNLANVYNRLGNYAAALENYEKSIVIKELLDDQKGIASSLKNIASIHYFRDNYVAALEINFRALRISESLEDETGISFVYNNIALIYEKQEKFQEALAYYQKSLAIKEKAKDEQGMATTLNNMGSLYQKLGEEKPALRSLQRSLDISEKIGEKEGISAALNNMATVYEEMGDIEKAMLLFIESQKIDGEIGNKRGMLLSITSLSNINYNLGNYETSLRLALEGIQLASQLDSKTELRDLNALISKNYEALGNFRSALKHNQLSQAYADSVFNQEIERKTARIEAEYEYDKKLSIIQAEQKALELENEKEIQRQTFQKRMLLLAFFGILLISGVIFINYKKQKKAKQLLEIKTAELEEANQVKSKLFSIIGHDLRGPIASLYMLLGLYRKEQVKDSEFRSLAPELYKNVGAIMETLNNLLRWSMGEMKMVKADPKPTLLHEKVEELREFFSTLIAQKQLNLTNRVPDQLHILIDPNHLELILRNLLSNAIKYSHNQGNIIVSSLENEDTIVIAVKDDGIGMDENEAKQLFNNNLAKSKRGTSGEQGTGLGLNLSQLYIEQNGGKIWIESEKGKGSTFYFELKKSLESSPELSEIIP</sequence>
<dbReference type="CDD" id="cd00082">
    <property type="entry name" value="HisKA"/>
    <property type="match status" value="1"/>
</dbReference>
<dbReference type="SMART" id="SM00387">
    <property type="entry name" value="HATPase_c"/>
    <property type="match status" value="1"/>
</dbReference>
<keyword evidence="8" id="KW-0472">Membrane</keyword>
<dbReference type="Gene3D" id="1.25.40.10">
    <property type="entry name" value="Tetratricopeptide repeat domain"/>
    <property type="match status" value="2"/>
</dbReference>
<evidence type="ECO:0000313" key="11">
    <source>
        <dbReference type="Proteomes" id="UP000004478"/>
    </source>
</evidence>
<evidence type="ECO:0000256" key="4">
    <source>
        <dbReference type="ARBA" id="ARBA00022679"/>
    </source>
</evidence>
<keyword evidence="3" id="KW-0597">Phosphoprotein</keyword>
<dbReference type="Pfam" id="PF02518">
    <property type="entry name" value="HATPase_c"/>
    <property type="match status" value="1"/>
</dbReference>
<evidence type="ECO:0000313" key="10">
    <source>
        <dbReference type="EMBL" id="EKB50481.1"/>
    </source>
</evidence>
<dbReference type="PROSITE" id="PS50109">
    <property type="entry name" value="HIS_KIN"/>
    <property type="match status" value="1"/>
</dbReference>
<dbReference type="PROSITE" id="PS50005">
    <property type="entry name" value="TPR"/>
    <property type="match status" value="3"/>
</dbReference>
<comment type="catalytic activity">
    <reaction evidence="1">
        <text>ATP + protein L-histidine = ADP + protein N-phospho-L-histidine.</text>
        <dbReference type="EC" id="2.7.13.3"/>
    </reaction>
</comment>
<comment type="caution">
    <text evidence="10">The sequence shown here is derived from an EMBL/GenBank/DDBJ whole genome shotgun (WGS) entry which is preliminary data.</text>
</comment>
<keyword evidence="8" id="KW-0812">Transmembrane</keyword>
<accession>K1L6T8</accession>
<dbReference type="Gene3D" id="3.30.565.10">
    <property type="entry name" value="Histidine kinase-like ATPase, C-terminal domain"/>
    <property type="match status" value="1"/>
</dbReference>
<evidence type="ECO:0000259" key="9">
    <source>
        <dbReference type="PROSITE" id="PS50109"/>
    </source>
</evidence>
<dbReference type="InterPro" id="IPR003661">
    <property type="entry name" value="HisK_dim/P_dom"/>
</dbReference>
<dbReference type="InterPro" id="IPR019734">
    <property type="entry name" value="TPR_rpt"/>
</dbReference>
<dbReference type="Pfam" id="PF13424">
    <property type="entry name" value="TPR_12"/>
    <property type="match status" value="3"/>
</dbReference>
<dbReference type="FunFam" id="3.30.565.10:FF:000006">
    <property type="entry name" value="Sensor histidine kinase WalK"/>
    <property type="match status" value="1"/>
</dbReference>
<evidence type="ECO:0000256" key="5">
    <source>
        <dbReference type="ARBA" id="ARBA00022777"/>
    </source>
</evidence>
<dbReference type="InterPro" id="IPR036097">
    <property type="entry name" value="HisK_dim/P_sf"/>
</dbReference>
<evidence type="ECO:0000256" key="8">
    <source>
        <dbReference type="SAM" id="Phobius"/>
    </source>
</evidence>
<dbReference type="CDD" id="cd00075">
    <property type="entry name" value="HATPase"/>
    <property type="match status" value="1"/>
</dbReference>
<name>K1L6T8_CECL9</name>
<organism evidence="10 11">
    <name type="scientific">Cecembia lonarensis (strain CCUG 58316 / KCTC 22772 / LW9)</name>
    <dbReference type="NCBI Taxonomy" id="1225176"/>
    <lineage>
        <taxon>Bacteria</taxon>
        <taxon>Pseudomonadati</taxon>
        <taxon>Bacteroidota</taxon>
        <taxon>Cytophagia</taxon>
        <taxon>Cytophagales</taxon>
        <taxon>Cyclobacteriaceae</taxon>
        <taxon>Cecembia</taxon>
    </lineage>
</organism>